<protein>
    <submittedName>
        <fullName evidence="1">Uncharacterized protein</fullName>
    </submittedName>
</protein>
<gene>
    <name evidence="1" type="ORF">EYZ11_012861</name>
</gene>
<sequence>MRPCDATGTPPVYQPPGLRLHLLLAEHVWRVYQMRKTPAALLTVLEGLEEQAIFTTGSLLAS</sequence>
<dbReference type="VEuPathDB" id="FungiDB:EYZ11_012861"/>
<accession>A0A4S3IZE6</accession>
<evidence type="ECO:0000313" key="2">
    <source>
        <dbReference type="Proteomes" id="UP000308092"/>
    </source>
</evidence>
<name>A0A4S3IZE6_9EURO</name>
<reference evidence="1 2" key="1">
    <citation type="submission" date="2019-03" db="EMBL/GenBank/DDBJ databases">
        <title>The genome sequence of a newly discovered highly antifungal drug resistant Aspergillus species, Aspergillus tanneri NIH 1004.</title>
        <authorList>
            <person name="Mounaud S."/>
            <person name="Singh I."/>
            <person name="Joardar V."/>
            <person name="Pakala S."/>
            <person name="Pakala S."/>
            <person name="Venepally P."/>
            <person name="Hoover J."/>
            <person name="Nierman W."/>
            <person name="Chung J."/>
            <person name="Losada L."/>
        </authorList>
    </citation>
    <scope>NUCLEOTIDE SEQUENCE [LARGE SCALE GENOMIC DNA]</scope>
    <source>
        <strain evidence="1 2">NIH1004</strain>
    </source>
</reference>
<evidence type="ECO:0000313" key="1">
    <source>
        <dbReference type="EMBL" id="THC87695.1"/>
    </source>
</evidence>
<dbReference type="AlphaFoldDB" id="A0A4S3IZE6"/>
<comment type="caution">
    <text evidence="1">The sequence shown here is derived from an EMBL/GenBank/DDBJ whole genome shotgun (WGS) entry which is preliminary data.</text>
</comment>
<dbReference type="Proteomes" id="UP000308092">
    <property type="component" value="Unassembled WGS sequence"/>
</dbReference>
<organism evidence="1 2">
    <name type="scientific">Aspergillus tanneri</name>
    <dbReference type="NCBI Taxonomy" id="1220188"/>
    <lineage>
        <taxon>Eukaryota</taxon>
        <taxon>Fungi</taxon>
        <taxon>Dikarya</taxon>
        <taxon>Ascomycota</taxon>
        <taxon>Pezizomycotina</taxon>
        <taxon>Eurotiomycetes</taxon>
        <taxon>Eurotiomycetidae</taxon>
        <taxon>Eurotiales</taxon>
        <taxon>Aspergillaceae</taxon>
        <taxon>Aspergillus</taxon>
        <taxon>Aspergillus subgen. Circumdati</taxon>
    </lineage>
</organism>
<proteinExistence type="predicted"/>
<keyword evidence="2" id="KW-1185">Reference proteome</keyword>
<dbReference type="EMBL" id="SOSA01001080">
    <property type="protein sequence ID" value="THC87695.1"/>
    <property type="molecule type" value="Genomic_DNA"/>
</dbReference>